<sequence>MSNRLILHIEPSSDGSNPLFQAFQTYWQATLSTSTGPTTAQSYRPHTTVTGYWQPQPGSPPPHEASTIISQILQKTADNVDPNTSSAYHSALRVGPPIPFADGSGLVLPLQPPNSLLTFVTEISISLSAIYATSLRPKTINHMSLAYFSYENAGDRKMSAPELAEFAALSEQFVVPVWNGRQEEWGWDLVLLEQTVPSPAVGVPHGWLEHGRWRITKP</sequence>
<organism evidence="1 2">
    <name type="scientific">Rhizophlyctis rosea</name>
    <dbReference type="NCBI Taxonomy" id="64517"/>
    <lineage>
        <taxon>Eukaryota</taxon>
        <taxon>Fungi</taxon>
        <taxon>Fungi incertae sedis</taxon>
        <taxon>Chytridiomycota</taxon>
        <taxon>Chytridiomycota incertae sedis</taxon>
        <taxon>Chytridiomycetes</taxon>
        <taxon>Rhizophlyctidales</taxon>
        <taxon>Rhizophlyctidaceae</taxon>
        <taxon>Rhizophlyctis</taxon>
    </lineage>
</organism>
<keyword evidence="2" id="KW-1185">Reference proteome</keyword>
<proteinExistence type="predicted"/>
<dbReference type="AlphaFoldDB" id="A0AAD5X057"/>
<comment type="caution">
    <text evidence="1">The sequence shown here is derived from an EMBL/GenBank/DDBJ whole genome shotgun (WGS) entry which is preliminary data.</text>
</comment>
<gene>
    <name evidence="1" type="ORF">HK097_009852</name>
</gene>
<evidence type="ECO:0000313" key="1">
    <source>
        <dbReference type="EMBL" id="KAJ3049128.1"/>
    </source>
</evidence>
<protein>
    <submittedName>
        <fullName evidence="1">Uncharacterized protein</fullName>
    </submittedName>
</protein>
<dbReference type="Proteomes" id="UP001212841">
    <property type="component" value="Unassembled WGS sequence"/>
</dbReference>
<evidence type="ECO:0000313" key="2">
    <source>
        <dbReference type="Proteomes" id="UP001212841"/>
    </source>
</evidence>
<reference evidence="1" key="1">
    <citation type="submission" date="2020-05" db="EMBL/GenBank/DDBJ databases">
        <title>Phylogenomic resolution of chytrid fungi.</title>
        <authorList>
            <person name="Stajich J.E."/>
            <person name="Amses K."/>
            <person name="Simmons R."/>
            <person name="Seto K."/>
            <person name="Myers J."/>
            <person name="Bonds A."/>
            <person name="Quandt C.A."/>
            <person name="Barry K."/>
            <person name="Liu P."/>
            <person name="Grigoriev I."/>
            <person name="Longcore J.E."/>
            <person name="James T.Y."/>
        </authorList>
    </citation>
    <scope>NUCLEOTIDE SEQUENCE</scope>
    <source>
        <strain evidence="1">JEL0318</strain>
    </source>
</reference>
<name>A0AAD5X057_9FUNG</name>
<dbReference type="EMBL" id="JADGJD010000690">
    <property type="protein sequence ID" value="KAJ3049128.1"/>
    <property type="molecule type" value="Genomic_DNA"/>
</dbReference>
<accession>A0AAD5X057</accession>